<evidence type="ECO:0000256" key="1">
    <source>
        <dbReference type="ARBA" id="ARBA00011975"/>
    </source>
</evidence>
<dbReference type="NCBIfam" id="TIGR00675">
    <property type="entry name" value="dcm"/>
    <property type="match status" value="1"/>
</dbReference>
<accession>F2N795</accession>
<dbReference type="AlphaFoldDB" id="F2N795"/>
<dbReference type="InterPro" id="IPR050750">
    <property type="entry name" value="C5-MTase"/>
</dbReference>
<dbReference type="PROSITE" id="PS51679">
    <property type="entry name" value="SAM_MT_C5"/>
    <property type="match status" value="1"/>
</dbReference>
<dbReference type="SUPFAM" id="SSF53335">
    <property type="entry name" value="S-adenosyl-L-methionine-dependent methyltransferases"/>
    <property type="match status" value="1"/>
</dbReference>
<dbReference type="PANTHER" id="PTHR46098:SF1">
    <property type="entry name" value="TRNA (CYTOSINE(38)-C(5))-METHYLTRANSFERASE"/>
    <property type="match status" value="1"/>
</dbReference>
<dbReference type="PANTHER" id="PTHR46098">
    <property type="entry name" value="TRNA (CYTOSINE(38)-C(5))-METHYLTRANSFERASE"/>
    <property type="match status" value="1"/>
</dbReference>
<keyword evidence="9" id="KW-1185">Reference proteome</keyword>
<dbReference type="GO" id="GO:0009307">
    <property type="term" value="P:DNA restriction-modification system"/>
    <property type="evidence" value="ECO:0007669"/>
    <property type="project" value="UniProtKB-KW"/>
</dbReference>
<evidence type="ECO:0000256" key="7">
    <source>
        <dbReference type="RuleBase" id="RU000416"/>
    </source>
</evidence>
<dbReference type="Gene3D" id="3.40.50.150">
    <property type="entry name" value="Vaccinia Virus protein VP39"/>
    <property type="match status" value="1"/>
</dbReference>
<keyword evidence="3 6" id="KW-0808">Transferase</keyword>
<dbReference type="RefSeq" id="WP_013708313.1">
    <property type="nucleotide sequence ID" value="NC_015389.1"/>
</dbReference>
<dbReference type="KEGG" id="cgo:Corgl_0452"/>
<dbReference type="EC" id="2.1.1.37" evidence="1"/>
<dbReference type="Gene3D" id="3.90.120.10">
    <property type="entry name" value="DNA Methylase, subunit A, domain 2"/>
    <property type="match status" value="1"/>
</dbReference>
<proteinExistence type="inferred from homology"/>
<dbReference type="eggNOG" id="COG0270">
    <property type="taxonomic scope" value="Bacteria"/>
</dbReference>
<evidence type="ECO:0000313" key="9">
    <source>
        <dbReference type="Proteomes" id="UP000006851"/>
    </source>
</evidence>
<protein>
    <recommendedName>
        <fullName evidence="1">DNA (cytosine-5-)-methyltransferase</fullName>
        <ecNumber evidence="1">2.1.1.37</ecNumber>
    </recommendedName>
</protein>
<dbReference type="InterPro" id="IPR001525">
    <property type="entry name" value="C5_MeTfrase"/>
</dbReference>
<feature type="active site" evidence="6">
    <location>
        <position position="76"/>
    </location>
</feature>
<keyword evidence="2 6" id="KW-0489">Methyltransferase</keyword>
<dbReference type="InterPro" id="IPR029063">
    <property type="entry name" value="SAM-dependent_MTases_sf"/>
</dbReference>
<gene>
    <name evidence="8" type="ordered locus">Corgl_0452</name>
</gene>
<evidence type="ECO:0000313" key="8">
    <source>
        <dbReference type="EMBL" id="AEB06570.1"/>
    </source>
</evidence>
<evidence type="ECO:0000256" key="2">
    <source>
        <dbReference type="ARBA" id="ARBA00022603"/>
    </source>
</evidence>
<name>F2N795_CORGP</name>
<dbReference type="HOGENOM" id="CLU_006958_3_0_11"/>
<dbReference type="GO" id="GO:0003886">
    <property type="term" value="F:DNA (cytosine-5-)-methyltransferase activity"/>
    <property type="evidence" value="ECO:0007669"/>
    <property type="project" value="UniProtKB-EC"/>
</dbReference>
<dbReference type="PRINTS" id="PR00105">
    <property type="entry name" value="C5METTRFRASE"/>
</dbReference>
<dbReference type="Pfam" id="PF00145">
    <property type="entry name" value="DNA_methylase"/>
    <property type="match status" value="2"/>
</dbReference>
<evidence type="ECO:0000256" key="4">
    <source>
        <dbReference type="ARBA" id="ARBA00022691"/>
    </source>
</evidence>
<evidence type="ECO:0000256" key="6">
    <source>
        <dbReference type="PROSITE-ProRule" id="PRU01016"/>
    </source>
</evidence>
<dbReference type="Proteomes" id="UP000006851">
    <property type="component" value="Chromosome"/>
</dbReference>
<evidence type="ECO:0000256" key="5">
    <source>
        <dbReference type="ARBA" id="ARBA00022747"/>
    </source>
</evidence>
<reference evidence="9" key="1">
    <citation type="journal article" date="2013" name="Stand. Genomic Sci.">
        <title>Complete genome sequence of Coriobacterium glomerans type strain (PW2(T)) from the midgut of Pyrrhocoris apterus L. (red soldier bug).</title>
        <authorList>
            <person name="Stackebrandt E."/>
            <person name="Zeytun A."/>
            <person name="Lapidus A."/>
            <person name="Nolan M."/>
            <person name="Lucas S."/>
            <person name="Hammon N."/>
            <person name="Deshpande S."/>
            <person name="Cheng J.F."/>
            <person name="Tapia R."/>
            <person name="Goodwin L.A."/>
            <person name="Pitluck S."/>
            <person name="Liolios K."/>
            <person name="Pagani I."/>
            <person name="Ivanova N."/>
            <person name="Mavromatis K."/>
            <person name="Mikhailova N."/>
            <person name="Huntemann M."/>
            <person name="Pati A."/>
            <person name="Chen A."/>
            <person name="Palaniappan K."/>
            <person name="Chang Y.J."/>
            <person name="Land M."/>
            <person name="Hauser L."/>
            <person name="Rohde M."/>
            <person name="Pukall R."/>
            <person name="Goker M."/>
            <person name="Detter J.C."/>
            <person name="Woyke T."/>
            <person name="Bristow J."/>
            <person name="Eisen J.A."/>
            <person name="Markowitz V."/>
            <person name="Hugenholtz P."/>
            <person name="Kyrpides N.C."/>
            <person name="Klenk H.P."/>
        </authorList>
    </citation>
    <scope>NUCLEOTIDE SEQUENCE</scope>
    <source>
        <strain evidence="9">ATCC 49209 / DSM 20642 / JCM 10262 / PW2</strain>
    </source>
</reference>
<dbReference type="OrthoDB" id="9813719at2"/>
<keyword evidence="5" id="KW-0680">Restriction system</keyword>
<comment type="similarity">
    <text evidence="6 7">Belongs to the class I-like SAM-binding methyltransferase superfamily. C5-methyltransferase family.</text>
</comment>
<sequence>MTGERFPFHEFFAGSGLVGCGLAPWFRSVWANDISERKAAVYRANLDPSVLHVGDISRVSGADLPAASLSWASFPCQDLSLAGNIDGIYSDRSGSVWQWLRVLDEVGEDPPGVICLENVAGLVSAHGGRDYRCLHAALVRRGYSVGALLINADRFAPQSRPRVFVVGTRGRIPEVLLGDGCSWAHPAALVGLGEAIEGFTWWSLPEPRGRTASLEDIVDPDAPFDRDDVLALIPDSHVAKLSASRQRYATGYRRTRAGRQVLELRCDGTAGCLRTPSGGSSRQYLIAWDGEGMRARLLTVREVARLMGAPEGYRLPGSYNDGYLAMGDAVVPVARHLANNLLSKLVEAAYAVG</sequence>
<dbReference type="EMBL" id="CP002628">
    <property type="protein sequence ID" value="AEB06570.1"/>
    <property type="molecule type" value="Genomic_DNA"/>
</dbReference>
<evidence type="ECO:0000256" key="3">
    <source>
        <dbReference type="ARBA" id="ARBA00022679"/>
    </source>
</evidence>
<dbReference type="GO" id="GO:0032259">
    <property type="term" value="P:methylation"/>
    <property type="evidence" value="ECO:0007669"/>
    <property type="project" value="UniProtKB-KW"/>
</dbReference>
<organism evidence="8 9">
    <name type="scientific">Coriobacterium glomerans (strain ATCC 49209 / DSM 20642 / JCM 10262 / PW2)</name>
    <dbReference type="NCBI Taxonomy" id="700015"/>
    <lineage>
        <taxon>Bacteria</taxon>
        <taxon>Bacillati</taxon>
        <taxon>Actinomycetota</taxon>
        <taxon>Coriobacteriia</taxon>
        <taxon>Coriobacteriales</taxon>
        <taxon>Coriobacteriaceae</taxon>
        <taxon>Coriobacterium</taxon>
    </lineage>
</organism>
<dbReference type="STRING" id="700015.Corgl_0452"/>
<dbReference type="REBASE" id="34369">
    <property type="entry name" value="M.Cgl2ORF452P"/>
</dbReference>
<keyword evidence="4 6" id="KW-0949">S-adenosyl-L-methionine</keyword>